<dbReference type="PANTHER" id="PTHR31390">
    <property type="entry name" value="EXPRESSED PROTEIN"/>
    <property type="match status" value="1"/>
</dbReference>
<keyword evidence="3" id="KW-1185">Reference proteome</keyword>
<sequence length="400" mass="44397">MTKNIANPYCTTCQTSQRHSEYNSQSEKKENSNSISQSNPAHLHGVLKLENKHGVPIFEFSVKCPEDVYIAKTRREENALTCVYTFHSLDHRSKSNASGWGSKDSNRESSMIGQMQVSCYLGASENSMVTEFVLYDIAHPKKNSSQDDSSSFPDVVKTQFISDEISSLTQTKTNGQSKQSHESGHVDSWTNPLVAAELHPELEIAAIIMEVPVKKRECLILKVIPSGSHSLQSTESYGPSPLLDRWRRGGGCDCGGWDMACPLNIFGNGNIQIAGNHILVDNQHPLELFVQGKKDNTPALTIRETDDGQYAVDFHAQLSSLQAFSACVAILHTSEASIIVGQEMNKQMFQCDLRSVFAEEEIKNLIDSETKEEKSKVNKKMEEVLPSFVLNPPFSPIARV</sequence>
<dbReference type="InterPro" id="IPR021916">
    <property type="entry name" value="DUF3527"/>
</dbReference>
<organism evidence="2 3">
    <name type="scientific">Abeliophyllum distichum</name>
    <dbReference type="NCBI Taxonomy" id="126358"/>
    <lineage>
        <taxon>Eukaryota</taxon>
        <taxon>Viridiplantae</taxon>
        <taxon>Streptophyta</taxon>
        <taxon>Embryophyta</taxon>
        <taxon>Tracheophyta</taxon>
        <taxon>Spermatophyta</taxon>
        <taxon>Magnoliopsida</taxon>
        <taxon>eudicotyledons</taxon>
        <taxon>Gunneridae</taxon>
        <taxon>Pentapetalae</taxon>
        <taxon>asterids</taxon>
        <taxon>lamiids</taxon>
        <taxon>Lamiales</taxon>
        <taxon>Oleaceae</taxon>
        <taxon>Forsythieae</taxon>
        <taxon>Abeliophyllum</taxon>
    </lineage>
</organism>
<evidence type="ECO:0000256" key="1">
    <source>
        <dbReference type="SAM" id="MobiDB-lite"/>
    </source>
</evidence>
<evidence type="ECO:0000313" key="2">
    <source>
        <dbReference type="EMBL" id="KAL2517122.1"/>
    </source>
</evidence>
<proteinExistence type="predicted"/>
<name>A0ABD1TWK9_9LAMI</name>
<protein>
    <submittedName>
        <fullName evidence="2">Uncharacterized protein</fullName>
    </submittedName>
</protein>
<dbReference type="EMBL" id="JBFOLK010000004">
    <property type="protein sequence ID" value="KAL2517122.1"/>
    <property type="molecule type" value="Genomic_DNA"/>
</dbReference>
<dbReference type="AlphaFoldDB" id="A0ABD1TWK9"/>
<comment type="caution">
    <text evidence="2">The sequence shown here is derived from an EMBL/GenBank/DDBJ whole genome shotgun (WGS) entry which is preliminary data.</text>
</comment>
<dbReference type="PANTHER" id="PTHR31390:SF0">
    <property type="entry name" value="DOMAIN PROTEIN, PUTATIVE (DUF3527)-RELATED"/>
    <property type="match status" value="1"/>
</dbReference>
<dbReference type="Proteomes" id="UP001604336">
    <property type="component" value="Unassembled WGS sequence"/>
</dbReference>
<dbReference type="Pfam" id="PF12043">
    <property type="entry name" value="DUF3527"/>
    <property type="match status" value="2"/>
</dbReference>
<feature type="region of interest" description="Disordered" evidence="1">
    <location>
        <begin position="16"/>
        <end position="39"/>
    </location>
</feature>
<reference evidence="3" key="1">
    <citation type="submission" date="2024-07" db="EMBL/GenBank/DDBJ databases">
        <title>Two chromosome-level genome assemblies of Korean endemic species Abeliophyllum distichum and Forsythia ovata (Oleaceae).</title>
        <authorList>
            <person name="Jang H."/>
        </authorList>
    </citation>
    <scope>NUCLEOTIDE SEQUENCE [LARGE SCALE GENOMIC DNA]</scope>
</reference>
<feature type="compositionally biased region" description="Basic and acidic residues" evidence="1">
    <location>
        <begin position="18"/>
        <end position="31"/>
    </location>
</feature>
<evidence type="ECO:0000313" key="3">
    <source>
        <dbReference type="Proteomes" id="UP001604336"/>
    </source>
</evidence>
<accession>A0ABD1TWK9</accession>
<gene>
    <name evidence="2" type="ORF">Adt_13369</name>
</gene>